<evidence type="ECO:0000313" key="2">
    <source>
        <dbReference type="EMBL" id="MBO0450944.1"/>
    </source>
</evidence>
<comment type="caution">
    <text evidence="2">The sequence shown here is derived from an EMBL/GenBank/DDBJ whole genome shotgun (WGS) entry which is preliminary data.</text>
</comment>
<feature type="coiled-coil region" evidence="1">
    <location>
        <begin position="17"/>
        <end position="456"/>
    </location>
</feature>
<dbReference type="RefSeq" id="WP_207106751.1">
    <property type="nucleotide sequence ID" value="NZ_JAFLVR010000002.1"/>
</dbReference>
<evidence type="ECO:0000313" key="3">
    <source>
        <dbReference type="Proteomes" id="UP000664495"/>
    </source>
</evidence>
<evidence type="ECO:0000256" key="1">
    <source>
        <dbReference type="SAM" id="Coils"/>
    </source>
</evidence>
<dbReference type="EMBL" id="JAFLVR010000002">
    <property type="protein sequence ID" value="MBO0450944.1"/>
    <property type="molecule type" value="Genomic_DNA"/>
</dbReference>
<dbReference type="Proteomes" id="UP000664495">
    <property type="component" value="Unassembled WGS sequence"/>
</dbReference>
<proteinExistence type="predicted"/>
<accession>A0ABS3HDA9</accession>
<gene>
    <name evidence="2" type="ORF">JZO85_01605</name>
</gene>
<sequence length="500" mass="59325">MAKNNWFFNKNLIDEIKEFTNDEIEQEQLELEDQVKENEHLKEQLNLTIQRQEDYLSDNRRLSKELEELKEAHKKILQSKKIQETTYKERIEQQEQRNTQLTEEITSYEEKQKEFGQFKDNYEKNKVELLKANEIIEKQEKEISTLNERFEQLNLERTEPQKAYEQLNEYCEKQKALLLDSENQLKKAKKQHFESVQRYTSIIQQVNRLEEERGELRGQLKQHIVKNKQLEERLVNMEGNIKELNKEKQHLEEQLSEEKEELNEALHQAQERITLMGAELADRKENADLDEKNKELRIDLTKKEDEILQLKKQIEVMQEGQSITDNADLINELNEKVEELENNCEAIHFEKAELSRRLKTTEEVIQQKNQQLKQFEELLVKQSEEVSFSPEELAQAKKQIEELTKENEQLKVESTKIQLEIGEVLFSAKKQANRTIEEAQSEAKHLIDEAELEVETIGNRARKILLEVSESKDTVLDIYTDLEQKVERLAKGALLNNKQN</sequence>
<keyword evidence="1" id="KW-0175">Coiled coil</keyword>
<protein>
    <recommendedName>
        <fullName evidence="4">M protein repeat protein</fullName>
    </recommendedName>
</protein>
<organism evidence="2 3">
    <name type="scientific">Candidatus Enterococcus murrayae</name>
    <dbReference type="NCBI Taxonomy" id="2815321"/>
    <lineage>
        <taxon>Bacteria</taxon>
        <taxon>Bacillati</taxon>
        <taxon>Bacillota</taxon>
        <taxon>Bacilli</taxon>
        <taxon>Lactobacillales</taxon>
        <taxon>Enterococcaceae</taxon>
        <taxon>Enterococcus</taxon>
    </lineage>
</organism>
<name>A0ABS3HDA9_9ENTE</name>
<reference evidence="2 3" key="1">
    <citation type="submission" date="2021-03" db="EMBL/GenBank/DDBJ databases">
        <title>Enterococcal diversity collection.</title>
        <authorList>
            <person name="Gilmore M.S."/>
            <person name="Schwartzman J."/>
            <person name="Van Tyne D."/>
            <person name="Martin M."/>
            <person name="Earl A.M."/>
            <person name="Manson A.L."/>
            <person name="Straub T."/>
            <person name="Salamzade R."/>
            <person name="Saavedra J."/>
            <person name="Lebreton F."/>
            <person name="Prichula J."/>
            <person name="Schaufler K."/>
            <person name="Gaca A."/>
            <person name="Sgardioli B."/>
            <person name="Wagenaar J."/>
            <person name="Strong T."/>
        </authorList>
    </citation>
    <scope>NUCLEOTIDE SEQUENCE [LARGE SCALE GENOMIC DNA]</scope>
    <source>
        <strain evidence="2 3">MJM16</strain>
    </source>
</reference>
<evidence type="ECO:0008006" key="4">
    <source>
        <dbReference type="Google" id="ProtNLM"/>
    </source>
</evidence>
<keyword evidence="3" id="KW-1185">Reference proteome</keyword>